<organism evidence="2 3">
    <name type="scientific">Pisolithus tinctorius Marx 270</name>
    <dbReference type="NCBI Taxonomy" id="870435"/>
    <lineage>
        <taxon>Eukaryota</taxon>
        <taxon>Fungi</taxon>
        <taxon>Dikarya</taxon>
        <taxon>Basidiomycota</taxon>
        <taxon>Agaricomycotina</taxon>
        <taxon>Agaricomycetes</taxon>
        <taxon>Agaricomycetidae</taxon>
        <taxon>Boletales</taxon>
        <taxon>Sclerodermatineae</taxon>
        <taxon>Pisolithaceae</taxon>
        <taxon>Pisolithus</taxon>
    </lineage>
</organism>
<name>A0A0C3K0J3_PISTI</name>
<gene>
    <name evidence="2" type="ORF">M404DRAFT_17755</name>
</gene>
<dbReference type="Proteomes" id="UP000054217">
    <property type="component" value="Unassembled WGS sequence"/>
</dbReference>
<feature type="compositionally biased region" description="Basic and acidic residues" evidence="1">
    <location>
        <begin position="16"/>
        <end position="28"/>
    </location>
</feature>
<evidence type="ECO:0000256" key="1">
    <source>
        <dbReference type="SAM" id="MobiDB-lite"/>
    </source>
</evidence>
<dbReference type="HOGENOM" id="CLU_2469968_0_0_1"/>
<dbReference type="AlphaFoldDB" id="A0A0C3K0J3"/>
<protein>
    <submittedName>
        <fullName evidence="2">Uncharacterized protein</fullName>
    </submittedName>
</protein>
<dbReference type="InParanoid" id="A0A0C3K0J3"/>
<sequence>MHAESAGETMENIVALEEHALEAGDKPKSPATLSPFAADQVVVKGKSDFASTMNGDLWHQTVDAVLSAVFRGLLKESPSLSRTHSSSD</sequence>
<dbReference type="EMBL" id="KN831944">
    <property type="protein sequence ID" value="KIO14903.1"/>
    <property type="molecule type" value="Genomic_DNA"/>
</dbReference>
<evidence type="ECO:0000313" key="3">
    <source>
        <dbReference type="Proteomes" id="UP000054217"/>
    </source>
</evidence>
<accession>A0A0C3K0J3</accession>
<keyword evidence="3" id="KW-1185">Reference proteome</keyword>
<reference evidence="2 3" key="1">
    <citation type="submission" date="2014-04" db="EMBL/GenBank/DDBJ databases">
        <authorList>
            <consortium name="DOE Joint Genome Institute"/>
            <person name="Kuo A."/>
            <person name="Kohler A."/>
            <person name="Costa M.D."/>
            <person name="Nagy L.G."/>
            <person name="Floudas D."/>
            <person name="Copeland A."/>
            <person name="Barry K.W."/>
            <person name="Cichocki N."/>
            <person name="Veneault-Fourrey C."/>
            <person name="LaButti K."/>
            <person name="Lindquist E.A."/>
            <person name="Lipzen A."/>
            <person name="Lundell T."/>
            <person name="Morin E."/>
            <person name="Murat C."/>
            <person name="Sun H."/>
            <person name="Tunlid A."/>
            <person name="Henrissat B."/>
            <person name="Grigoriev I.V."/>
            <person name="Hibbett D.S."/>
            <person name="Martin F."/>
            <person name="Nordberg H.P."/>
            <person name="Cantor M.N."/>
            <person name="Hua S.X."/>
        </authorList>
    </citation>
    <scope>NUCLEOTIDE SEQUENCE [LARGE SCALE GENOMIC DNA]</scope>
    <source>
        <strain evidence="2 3">Marx 270</strain>
    </source>
</reference>
<feature type="region of interest" description="Disordered" evidence="1">
    <location>
        <begin position="1"/>
        <end position="33"/>
    </location>
</feature>
<evidence type="ECO:0000313" key="2">
    <source>
        <dbReference type="EMBL" id="KIO14903.1"/>
    </source>
</evidence>
<reference evidence="3" key="2">
    <citation type="submission" date="2015-01" db="EMBL/GenBank/DDBJ databases">
        <title>Evolutionary Origins and Diversification of the Mycorrhizal Mutualists.</title>
        <authorList>
            <consortium name="DOE Joint Genome Institute"/>
            <consortium name="Mycorrhizal Genomics Consortium"/>
            <person name="Kohler A."/>
            <person name="Kuo A."/>
            <person name="Nagy L.G."/>
            <person name="Floudas D."/>
            <person name="Copeland A."/>
            <person name="Barry K.W."/>
            <person name="Cichocki N."/>
            <person name="Veneault-Fourrey C."/>
            <person name="LaButti K."/>
            <person name="Lindquist E.A."/>
            <person name="Lipzen A."/>
            <person name="Lundell T."/>
            <person name="Morin E."/>
            <person name="Murat C."/>
            <person name="Riley R."/>
            <person name="Ohm R."/>
            <person name="Sun H."/>
            <person name="Tunlid A."/>
            <person name="Henrissat B."/>
            <person name="Grigoriev I.V."/>
            <person name="Hibbett D.S."/>
            <person name="Martin F."/>
        </authorList>
    </citation>
    <scope>NUCLEOTIDE SEQUENCE [LARGE SCALE GENOMIC DNA]</scope>
    <source>
        <strain evidence="3">Marx 270</strain>
    </source>
</reference>
<proteinExistence type="predicted"/>